<dbReference type="InterPro" id="IPR001078">
    <property type="entry name" value="2-oxoacid_DH_actylTfrase"/>
</dbReference>
<dbReference type="Proteomes" id="UP000016424">
    <property type="component" value="Unassembled WGS sequence"/>
</dbReference>
<dbReference type="PANTHER" id="PTHR43178">
    <property type="entry name" value="DIHYDROLIPOAMIDE ACETYLTRANSFERASE COMPONENT OF PYRUVATE DEHYDROGENASE COMPLEX"/>
    <property type="match status" value="1"/>
</dbReference>
<dbReference type="GO" id="GO:0016407">
    <property type="term" value="F:acetyltransferase activity"/>
    <property type="evidence" value="ECO:0007669"/>
    <property type="project" value="TreeGrafter"/>
</dbReference>
<feature type="domain" description="2-oxoacid dehydrogenase acyltransferase catalytic" evidence="4">
    <location>
        <begin position="171"/>
        <end position="250"/>
    </location>
</feature>
<evidence type="ECO:0000313" key="5">
    <source>
        <dbReference type="EMBL" id="GAD15206.1"/>
    </source>
</evidence>
<organism evidence="5 6">
    <name type="scientific">Geobacillus kaustophilus GBlys</name>
    <dbReference type="NCBI Taxonomy" id="1337888"/>
    <lineage>
        <taxon>Bacteria</taxon>
        <taxon>Bacillati</taxon>
        <taxon>Bacillota</taxon>
        <taxon>Bacilli</taxon>
        <taxon>Bacillales</taxon>
        <taxon>Anoxybacillaceae</taxon>
        <taxon>Geobacillus</taxon>
        <taxon>Geobacillus thermoleovorans group</taxon>
    </lineage>
</organism>
<evidence type="ECO:0000313" key="6">
    <source>
        <dbReference type="Proteomes" id="UP000016424"/>
    </source>
</evidence>
<feature type="domain" description="2-oxoacid dehydrogenase acyltransferase catalytic" evidence="4">
    <location>
        <begin position="7"/>
        <end position="133"/>
    </location>
</feature>
<keyword evidence="2 5" id="KW-0808">Transferase</keyword>
<keyword evidence="3 5" id="KW-0012">Acyltransferase</keyword>
<dbReference type="AlphaFoldDB" id="U2WWH2"/>
<dbReference type="Gene3D" id="3.30.559.10">
    <property type="entry name" value="Chloramphenicol acetyltransferase-like domain"/>
    <property type="match status" value="1"/>
</dbReference>
<evidence type="ECO:0000256" key="1">
    <source>
        <dbReference type="ARBA" id="ARBA00001938"/>
    </source>
</evidence>
<reference evidence="6" key="1">
    <citation type="journal article" date="2013" name="Genome">
        <title>Draft Genome Sequence of Geobacillus kaustophilus GBlys, a Lysogenic Strain with Bacteriophage phiOH2.</title>
        <authorList>
            <person name="Doi K."/>
            <person name="Mori K."/>
            <person name="Martono H."/>
            <person name="Nagayoshi Y."/>
            <person name="Fujino Y."/>
            <person name="Tashiro K."/>
            <person name="Kuhara S."/>
            <person name="Ohshima T."/>
        </authorList>
    </citation>
    <scope>NUCLEOTIDE SEQUENCE [LARGE SCALE GENOMIC DNA]</scope>
    <source>
        <strain evidence="6">GBlys</strain>
    </source>
</reference>
<dbReference type="GO" id="GO:0031405">
    <property type="term" value="F:lipoic acid binding"/>
    <property type="evidence" value="ECO:0007669"/>
    <property type="project" value="TreeGrafter"/>
</dbReference>
<evidence type="ECO:0000256" key="2">
    <source>
        <dbReference type="ARBA" id="ARBA00022679"/>
    </source>
</evidence>
<protein>
    <submittedName>
        <fullName evidence="5">2-oxo acid dehydrogenases acyltransferase</fullName>
    </submittedName>
</protein>
<dbReference type="InterPro" id="IPR050743">
    <property type="entry name" value="2-oxoacid_DH_E2_comp"/>
</dbReference>
<dbReference type="Pfam" id="PF00198">
    <property type="entry name" value="2-oxoacid_dh"/>
    <property type="match status" value="2"/>
</dbReference>
<name>U2WWH2_GEOKU</name>
<comment type="caution">
    <text evidence="5">The sequence shown here is derived from an EMBL/GenBank/DDBJ whole genome shotgun (WGS) entry which is preliminary data.</text>
</comment>
<gene>
    <name evidence="5" type="ORF">GBL_3423</name>
</gene>
<dbReference type="EMBL" id="BASG01000058">
    <property type="protein sequence ID" value="GAD15206.1"/>
    <property type="molecule type" value="Genomic_DNA"/>
</dbReference>
<dbReference type="PANTHER" id="PTHR43178:SF5">
    <property type="entry name" value="LIPOAMIDE ACYLTRANSFERASE COMPONENT OF BRANCHED-CHAIN ALPHA-KETO ACID DEHYDROGENASE COMPLEX, MITOCHONDRIAL"/>
    <property type="match status" value="1"/>
</dbReference>
<comment type="cofactor">
    <cofactor evidence="1">
        <name>(R)-lipoate</name>
        <dbReference type="ChEBI" id="CHEBI:83088"/>
    </cofactor>
</comment>
<proteinExistence type="predicted"/>
<evidence type="ECO:0000256" key="3">
    <source>
        <dbReference type="ARBA" id="ARBA00023315"/>
    </source>
</evidence>
<dbReference type="GO" id="GO:0005737">
    <property type="term" value="C:cytoplasm"/>
    <property type="evidence" value="ECO:0007669"/>
    <property type="project" value="TreeGrafter"/>
</dbReference>
<sequence length="267" mass="30372">MSKKQALPFIRRHTFHFLEQAREVQPVYLSMDVDASAIKQSRATYKQANLSVSYISYVIAAISKAIERFPEVNTSVYGKWFPKHISYDQIYAKFTIDKRVGEQRIVVSSVIPNSNELSIHMIQEHIDRMKQATFQEGKAFESVRKLQSLPVWLGGIIYRQILKNAKKRLETQGSFTVTSLGHLPVQQFFPITSNTTCFGVGAITDKPIVKDGSIVVTPILPLNMTFDHRAIDGAVAAEFLHEVKTILEHWGNQQWQDDQKSLSMMSL</sequence>
<evidence type="ECO:0000259" key="4">
    <source>
        <dbReference type="Pfam" id="PF00198"/>
    </source>
</evidence>
<accession>U2WWH2</accession>
<dbReference type="InterPro" id="IPR023213">
    <property type="entry name" value="CAT-like_dom_sf"/>
</dbReference>
<dbReference type="SUPFAM" id="SSF52777">
    <property type="entry name" value="CoA-dependent acyltransferases"/>
    <property type="match status" value="1"/>
</dbReference>